<sequence length="691" mass="75112">MADGLKSEPVNRNVLTSASWRMEESAFTPGDKNKSDDKCTVKEQMCANSSCAPVGENLKPDFVKGGPSSGSACSNGSVEPDFGGLDYTNVSKKDYGSNSEFGFEEERDAYVDNKSSLGKEKHSSLLPHSGNKSVRRSNKSIEAVLKDKYVSLFPEDEDTIVQEGDQANSDKAKSETSFQDVTSLFGEKSSRPDTEVAGASNSKSTFRATLSLQSWEQTDGVSLPVKDTATEYSSEDDSFPFKSSLEGVLSGHLSPLASSYSAGRKRRHADDSSSGIFPQDTEIKQQKVDVDGGSGEPADVLPADDVLPASDIDQDSHHSGADDCRYKRCKGNSAKISAVKSNRLRNIIGKLKGMSSKRAAVASEVEEDKEQASGQEKLKSNDGSVKKSRKRSNSSKQCPGESAGLDNPPIIGGGSLAKGWNEVPTVSSVSSAESVNEDDRSQEVEEDSSREGKDEGIADGVPDGGEFVSSLINDTVDNAQNRELYGAYFLLYRSALLRHERSQAGEEKPHGCDVCGASFTMKSSLQRHKRTHTGEKPYTCEVCGLTFSLTGSLQRHKRTHTGEKPYKCEVCGVAFARSSSLQDHKRTHTGEKPYKCEICYVGFARSSHLQAHSRTHTGEKPYKCEVCGVGFARNSHLQTHYKTHTGQKRYKCEACGVGFARFSHLQTHNMTHNALHAGRNMRFEAEGGEDQ</sequence>
<evidence type="ECO:0000256" key="2">
    <source>
        <dbReference type="ARBA" id="ARBA00022723"/>
    </source>
</evidence>
<evidence type="ECO:0000256" key="1">
    <source>
        <dbReference type="ARBA" id="ARBA00004123"/>
    </source>
</evidence>
<dbReference type="SUPFAM" id="SSF57667">
    <property type="entry name" value="beta-beta-alpha zinc fingers"/>
    <property type="match status" value="3"/>
</dbReference>
<dbReference type="PROSITE" id="PS50157">
    <property type="entry name" value="ZINC_FINGER_C2H2_2"/>
    <property type="match status" value="6"/>
</dbReference>
<feature type="region of interest" description="Disordered" evidence="8">
    <location>
        <begin position="1"/>
        <end position="38"/>
    </location>
</feature>
<keyword evidence="5" id="KW-0862">Zinc</keyword>
<feature type="domain" description="C2H2-type" evidence="9">
    <location>
        <begin position="622"/>
        <end position="649"/>
    </location>
</feature>
<comment type="subcellular location">
    <subcellularLocation>
        <location evidence="1">Nucleus</location>
    </subcellularLocation>
</comment>
<feature type="compositionally biased region" description="Basic and acidic residues" evidence="8">
    <location>
        <begin position="281"/>
        <end position="290"/>
    </location>
</feature>
<dbReference type="PANTHER" id="PTHR16515">
    <property type="entry name" value="PR DOMAIN ZINC FINGER PROTEIN"/>
    <property type="match status" value="1"/>
</dbReference>
<evidence type="ECO:0000313" key="11">
    <source>
        <dbReference type="RefSeq" id="XP_005111330.1"/>
    </source>
</evidence>
<protein>
    <submittedName>
        <fullName evidence="11">Zinc finger and SCAN domain-containing protein 2</fullName>
    </submittedName>
</protein>
<evidence type="ECO:0000313" key="10">
    <source>
        <dbReference type="Proteomes" id="UP000694888"/>
    </source>
</evidence>
<feature type="region of interest" description="Disordered" evidence="8">
    <location>
        <begin position="217"/>
        <end position="239"/>
    </location>
</feature>
<reference evidence="11" key="1">
    <citation type="submission" date="2025-08" db="UniProtKB">
        <authorList>
            <consortium name="RefSeq"/>
        </authorList>
    </citation>
    <scope>IDENTIFICATION</scope>
</reference>
<gene>
    <name evidence="11" type="primary">LOC101859608</name>
</gene>
<feature type="region of interest" description="Disordered" evidence="8">
    <location>
        <begin position="259"/>
        <end position="327"/>
    </location>
</feature>
<dbReference type="InterPro" id="IPR050331">
    <property type="entry name" value="Zinc_finger"/>
</dbReference>
<keyword evidence="2" id="KW-0479">Metal-binding</keyword>
<dbReference type="InterPro" id="IPR036236">
    <property type="entry name" value="Znf_C2H2_sf"/>
</dbReference>
<evidence type="ECO:0000256" key="7">
    <source>
        <dbReference type="PROSITE-ProRule" id="PRU00042"/>
    </source>
</evidence>
<name>A0ABM0K8H6_APLCA</name>
<proteinExistence type="predicted"/>
<feature type="compositionally biased region" description="Basic and acidic residues" evidence="8">
    <location>
        <begin position="314"/>
        <end position="326"/>
    </location>
</feature>
<evidence type="ECO:0000259" key="9">
    <source>
        <dbReference type="PROSITE" id="PS50157"/>
    </source>
</evidence>
<feature type="domain" description="C2H2-type" evidence="9">
    <location>
        <begin position="594"/>
        <end position="621"/>
    </location>
</feature>
<feature type="domain" description="C2H2-type" evidence="9">
    <location>
        <begin position="510"/>
        <end position="537"/>
    </location>
</feature>
<dbReference type="GeneID" id="101859608"/>
<feature type="region of interest" description="Disordered" evidence="8">
    <location>
        <begin position="156"/>
        <end position="205"/>
    </location>
</feature>
<keyword evidence="3" id="KW-0677">Repeat</keyword>
<feature type="compositionally biased region" description="Basic and acidic residues" evidence="8">
    <location>
        <begin position="437"/>
        <end position="456"/>
    </location>
</feature>
<dbReference type="PROSITE" id="PS00028">
    <property type="entry name" value="ZINC_FINGER_C2H2_1"/>
    <property type="match status" value="6"/>
</dbReference>
<evidence type="ECO:0000256" key="6">
    <source>
        <dbReference type="ARBA" id="ARBA00023242"/>
    </source>
</evidence>
<dbReference type="Gene3D" id="3.30.160.60">
    <property type="entry name" value="Classic Zinc Finger"/>
    <property type="match status" value="6"/>
</dbReference>
<organism evidence="10 11">
    <name type="scientific">Aplysia californica</name>
    <name type="common">California sea hare</name>
    <dbReference type="NCBI Taxonomy" id="6500"/>
    <lineage>
        <taxon>Eukaryota</taxon>
        <taxon>Metazoa</taxon>
        <taxon>Spiralia</taxon>
        <taxon>Lophotrochozoa</taxon>
        <taxon>Mollusca</taxon>
        <taxon>Gastropoda</taxon>
        <taxon>Heterobranchia</taxon>
        <taxon>Euthyneura</taxon>
        <taxon>Tectipleura</taxon>
        <taxon>Aplysiida</taxon>
        <taxon>Aplysioidea</taxon>
        <taxon>Aplysiidae</taxon>
        <taxon>Aplysia</taxon>
    </lineage>
</organism>
<dbReference type="RefSeq" id="XP_005111330.1">
    <property type="nucleotide sequence ID" value="XM_005111273.3"/>
</dbReference>
<keyword evidence="6" id="KW-0539">Nucleus</keyword>
<feature type="domain" description="C2H2-type" evidence="9">
    <location>
        <begin position="650"/>
        <end position="677"/>
    </location>
</feature>
<feature type="region of interest" description="Disordered" evidence="8">
    <location>
        <begin position="112"/>
        <end position="138"/>
    </location>
</feature>
<feature type="region of interest" description="Disordered" evidence="8">
    <location>
        <begin position="351"/>
        <end position="465"/>
    </location>
</feature>
<dbReference type="Proteomes" id="UP000694888">
    <property type="component" value="Unplaced"/>
</dbReference>
<evidence type="ECO:0000256" key="5">
    <source>
        <dbReference type="ARBA" id="ARBA00022833"/>
    </source>
</evidence>
<evidence type="ECO:0000256" key="3">
    <source>
        <dbReference type="ARBA" id="ARBA00022737"/>
    </source>
</evidence>
<dbReference type="PANTHER" id="PTHR16515:SF66">
    <property type="entry name" value="C2H2-TYPE DOMAIN-CONTAINING PROTEIN"/>
    <property type="match status" value="1"/>
</dbReference>
<feature type="domain" description="C2H2-type" evidence="9">
    <location>
        <begin position="538"/>
        <end position="565"/>
    </location>
</feature>
<dbReference type="Pfam" id="PF00096">
    <property type="entry name" value="zf-C2H2"/>
    <property type="match status" value="5"/>
</dbReference>
<keyword evidence="10" id="KW-1185">Reference proteome</keyword>
<dbReference type="InterPro" id="IPR013087">
    <property type="entry name" value="Znf_C2H2_type"/>
</dbReference>
<dbReference type="SMART" id="SM00355">
    <property type="entry name" value="ZnF_C2H2"/>
    <property type="match status" value="6"/>
</dbReference>
<evidence type="ECO:0000256" key="4">
    <source>
        <dbReference type="ARBA" id="ARBA00022771"/>
    </source>
</evidence>
<accession>A0ABM0K8H6</accession>
<evidence type="ECO:0000256" key="8">
    <source>
        <dbReference type="SAM" id="MobiDB-lite"/>
    </source>
</evidence>
<feature type="domain" description="C2H2-type" evidence="9">
    <location>
        <begin position="566"/>
        <end position="593"/>
    </location>
</feature>
<keyword evidence="4 7" id="KW-0863">Zinc-finger</keyword>